<dbReference type="OrthoDB" id="882812at2"/>
<name>E5XP22_SEGRC</name>
<dbReference type="STRING" id="679197.HMPREF9336_01243"/>
<dbReference type="HOGENOM" id="CLU_083014_0_0_11"/>
<dbReference type="eggNOG" id="ENOG5030JUC">
    <property type="taxonomic scope" value="Bacteria"/>
</dbReference>
<evidence type="ECO:0000313" key="1">
    <source>
        <dbReference type="EMBL" id="EFV13914.1"/>
    </source>
</evidence>
<proteinExistence type="predicted"/>
<accession>E5XP22</accession>
<dbReference type="Proteomes" id="UP000004816">
    <property type="component" value="Unassembled WGS sequence"/>
</dbReference>
<sequence length="292" mass="32865">MSYDIFAFDTGAVSADEELLPWFREQAEWSEARDYSDPEGAAPELQALYRELIRLFPPLNGPHAPEVSPDQDVSQFADYCIGSQILYVGFSWSQAEQARDAFVRLGLKHGAGVCEVSATPSVIHRPAETGRHTRQLVVNTTHRQREYWLAPGSSAARRLAAEIERLGAGGEEEERTINLVLVPLAPGREYEEDRTTKEFLQTAGTAERLTAEIKRREPDGSHRQYVLGRPSAAEETDRSELIRFGEYQQAVRPSEVLTAAEVVPLFQHYHEHAAIRGDWHLRELPRFAEAGE</sequence>
<keyword evidence="2" id="KW-1185">Reference proteome</keyword>
<gene>
    <name evidence="1" type="ORF">HMPREF9336_01243</name>
</gene>
<reference evidence="1 2" key="1">
    <citation type="journal article" date="2011" name="Stand. Genomic Sci.">
        <title>High quality draft genome sequence of Segniliparus rugosus CDC 945(T)= (ATCC BAA-974(T)).</title>
        <authorList>
            <person name="Earl A.M."/>
            <person name="Desjardins C.A."/>
            <person name="Fitzgerald M.G."/>
            <person name="Arachchi H.M."/>
            <person name="Zeng Q."/>
            <person name="Mehta T."/>
            <person name="Griggs A."/>
            <person name="Birren B.W."/>
            <person name="Toney N.C."/>
            <person name="Carr J."/>
            <person name="Posey J."/>
            <person name="Butler W.R."/>
        </authorList>
    </citation>
    <scope>NUCLEOTIDE SEQUENCE [LARGE SCALE GENOMIC DNA]</scope>
    <source>
        <strain evidence="2">ATCC BAA-974 / DSM 45345 / CCUG 50838 / CIP 108380 / JCM 13579 / CDC 945</strain>
    </source>
</reference>
<organism evidence="1 2">
    <name type="scientific">Segniliparus rugosus (strain ATCC BAA-974 / DSM 45345 / CCUG 50838 / CIP 108380 / JCM 13579 / CDC 945)</name>
    <dbReference type="NCBI Taxonomy" id="679197"/>
    <lineage>
        <taxon>Bacteria</taxon>
        <taxon>Bacillati</taxon>
        <taxon>Actinomycetota</taxon>
        <taxon>Actinomycetes</taxon>
        <taxon>Mycobacteriales</taxon>
        <taxon>Segniliparaceae</taxon>
        <taxon>Segniliparus</taxon>
    </lineage>
</organism>
<comment type="caution">
    <text evidence="1">The sequence shown here is derived from an EMBL/GenBank/DDBJ whole genome shotgun (WGS) entry which is preliminary data.</text>
</comment>
<protein>
    <submittedName>
        <fullName evidence="1">Uncharacterized protein</fullName>
    </submittedName>
</protein>
<dbReference type="EMBL" id="ACZI02000003">
    <property type="protein sequence ID" value="EFV13914.1"/>
    <property type="molecule type" value="Genomic_DNA"/>
</dbReference>
<dbReference type="AlphaFoldDB" id="E5XP22"/>
<evidence type="ECO:0000313" key="2">
    <source>
        <dbReference type="Proteomes" id="UP000004816"/>
    </source>
</evidence>
<dbReference type="RefSeq" id="WP_007468835.1">
    <property type="nucleotide sequence ID" value="NZ_KI391954.1"/>
</dbReference>